<reference evidence="2 3" key="1">
    <citation type="journal article" date="2019" name="Int. J. Syst. Evol. Microbiol.">
        <title>The Global Catalogue of Microorganisms (GCM) 10K type strain sequencing project: providing services to taxonomists for standard genome sequencing and annotation.</title>
        <authorList>
            <consortium name="The Broad Institute Genomics Platform"/>
            <consortium name="The Broad Institute Genome Sequencing Center for Infectious Disease"/>
            <person name="Wu L."/>
            <person name="Ma J."/>
        </authorList>
    </citation>
    <scope>NUCLEOTIDE SEQUENCE [LARGE SCALE GENOMIC DNA]</scope>
    <source>
        <strain evidence="2 3">JCM 11444</strain>
    </source>
</reference>
<keyword evidence="1" id="KW-0472">Membrane</keyword>
<evidence type="ECO:0000256" key="1">
    <source>
        <dbReference type="SAM" id="Phobius"/>
    </source>
</evidence>
<accession>A0ABN1QJQ2</accession>
<keyword evidence="1" id="KW-0812">Transmembrane</keyword>
<evidence type="ECO:0000313" key="2">
    <source>
        <dbReference type="EMBL" id="GAA0943598.1"/>
    </source>
</evidence>
<protein>
    <submittedName>
        <fullName evidence="2">Uncharacterized protein</fullName>
    </submittedName>
</protein>
<evidence type="ECO:0000313" key="3">
    <source>
        <dbReference type="Proteomes" id="UP001500418"/>
    </source>
</evidence>
<name>A0ABN1QJQ2_9ACTN</name>
<sequence length="83" mass="8412">MSTQQRTAQDTFPAALTPADLVTESLNGRKAQTTGIGAVLLCVVGGGEAMINATTHLVIVLIVLVLTGTAGGSFSRQGSKAAR</sequence>
<organism evidence="2 3">
    <name type="scientific">Streptomyces rhizosphaericus</name>
    <dbReference type="NCBI Taxonomy" id="114699"/>
    <lineage>
        <taxon>Bacteria</taxon>
        <taxon>Bacillati</taxon>
        <taxon>Actinomycetota</taxon>
        <taxon>Actinomycetes</taxon>
        <taxon>Kitasatosporales</taxon>
        <taxon>Streptomycetaceae</taxon>
        <taxon>Streptomyces</taxon>
        <taxon>Streptomyces violaceusniger group</taxon>
    </lineage>
</organism>
<comment type="caution">
    <text evidence="2">The sequence shown here is derived from an EMBL/GenBank/DDBJ whole genome shotgun (WGS) entry which is preliminary data.</text>
</comment>
<proteinExistence type="predicted"/>
<gene>
    <name evidence="2" type="ORF">GCM10009575_060940</name>
</gene>
<keyword evidence="3" id="KW-1185">Reference proteome</keyword>
<dbReference type="Proteomes" id="UP001500418">
    <property type="component" value="Unassembled WGS sequence"/>
</dbReference>
<feature type="transmembrane region" description="Helical" evidence="1">
    <location>
        <begin position="53"/>
        <end position="74"/>
    </location>
</feature>
<keyword evidence="1" id="KW-1133">Transmembrane helix</keyword>
<dbReference type="EMBL" id="BAAAID010000045">
    <property type="protein sequence ID" value="GAA0943598.1"/>
    <property type="molecule type" value="Genomic_DNA"/>
</dbReference>